<proteinExistence type="predicted"/>
<gene>
    <name evidence="1" type="ORF">OXU80_13885</name>
</gene>
<name>A0ACD4NXP6_9HYPH</name>
<evidence type="ECO:0000313" key="2">
    <source>
        <dbReference type="Proteomes" id="UP001163223"/>
    </source>
</evidence>
<sequence length="395" mass="43305">MAKKAAQSVTSLGATKRAGGRKPIPYNTRALLWARAAGRCQYTGCNRSLIGDLLSGSPNANLAAIAHIVADSERGPRGDAVLSPKLAVAVENLMLVCDVHHRIIDSHDRVADHPASRLMEMKRLHEERVEIVTGVAEDHGCHAVRFAARIGDNESPVGKGMIQSSLSPDRYVVAGGWIDLDVVNLDLPDHDPAFWAIHLRNLRRGFTEKVRGRMERSEIERLAVFGLAPIPLLFELGRLISDISNAEVRQLLRDPKGWSWAENSRPVRYTVSEPAGSGRLVALKLEISASIHDDRLAFLGAVPVWSITAVGAHNDIMRRREDLAEFAKVFRGTLDAIKSKHGEDVEVHIFPAAPVSAAIEAGRSWQPKAHPPLVIYDQNRTLGGFVQAHAIKQEV</sequence>
<dbReference type="Proteomes" id="UP001163223">
    <property type="component" value="Chromosome"/>
</dbReference>
<reference evidence="1" key="1">
    <citation type="submission" date="2022-11" db="EMBL/GenBank/DDBJ databases">
        <title>beta-Carotene-producing bacterium, Jeongeuplla avenae sp. nov., alleviates the salt stress of Arabidopsis seedlings.</title>
        <authorList>
            <person name="Jiang L."/>
            <person name="Lee J."/>
        </authorList>
    </citation>
    <scope>NUCLEOTIDE SEQUENCE</scope>
    <source>
        <strain evidence="1">DY_R2A_6</strain>
    </source>
</reference>
<keyword evidence="2" id="KW-1185">Reference proteome</keyword>
<accession>A0ACD4NXP6</accession>
<protein>
    <submittedName>
        <fullName evidence="1">SAVED domain-containing protein</fullName>
    </submittedName>
</protein>
<dbReference type="EMBL" id="CP113520">
    <property type="protein sequence ID" value="WAJ31219.1"/>
    <property type="molecule type" value="Genomic_DNA"/>
</dbReference>
<organism evidence="1 2">
    <name type="scientific">Antarcticirhabdus aurantiaca</name>
    <dbReference type="NCBI Taxonomy" id="2606717"/>
    <lineage>
        <taxon>Bacteria</taxon>
        <taxon>Pseudomonadati</taxon>
        <taxon>Pseudomonadota</taxon>
        <taxon>Alphaproteobacteria</taxon>
        <taxon>Hyphomicrobiales</taxon>
        <taxon>Aurantimonadaceae</taxon>
        <taxon>Antarcticirhabdus</taxon>
    </lineage>
</organism>
<evidence type="ECO:0000313" key="1">
    <source>
        <dbReference type="EMBL" id="WAJ31219.1"/>
    </source>
</evidence>